<feature type="transmembrane region" description="Helical" evidence="1">
    <location>
        <begin position="20"/>
        <end position="38"/>
    </location>
</feature>
<evidence type="ECO:0008006" key="4">
    <source>
        <dbReference type="Google" id="ProtNLM"/>
    </source>
</evidence>
<dbReference type="SUPFAM" id="SSF54523">
    <property type="entry name" value="Pili subunits"/>
    <property type="match status" value="1"/>
</dbReference>
<dbReference type="EMBL" id="PUHZ01000025">
    <property type="protein sequence ID" value="PQO42280.1"/>
    <property type="molecule type" value="Genomic_DNA"/>
</dbReference>
<evidence type="ECO:0000256" key="1">
    <source>
        <dbReference type="SAM" id="Phobius"/>
    </source>
</evidence>
<dbReference type="InterPro" id="IPR012902">
    <property type="entry name" value="N_methyl_site"/>
</dbReference>
<dbReference type="Gene3D" id="3.30.700.10">
    <property type="entry name" value="Glycoprotein, Type 4 Pilin"/>
    <property type="match status" value="1"/>
</dbReference>
<sequence length="390" mass="41677">MHLLRRTIRVSRHGMTIVELLVVLGIMAVLLGIAATAVKNGTRGKKQREAARQVNAFIATAQARAAEAGRPIGFEIVRNVTDANGDNMIDAANDIGLSNAALAMYVIETPPIYAGDDIDAVMTVAVSGSTVTLTNDTGGFAAADGFLMQNNIVKARLNYRGRTYENVSVAKVNPLELELSFNIPDGDNTIFTGMGAVPVQITLPPIRSSATPLQLPSDMCIDLTCSGVGNAGNQFANWNSGTHDSIKVLFSPNGTIDSVSNVDGIWVRPLGNVHILVGKYDHAVDALAVMGMDPLDDINLNTAGKPSLSYIDYLRPTDPDLETNLADASAMWVSVNFQTGQITTTRNKRIDDTFMQGITSMTPAEQNASLLAESRDFARNVLIVKGQGDE</sequence>
<protein>
    <recommendedName>
        <fullName evidence="4">Prepilin-type N-terminal cleavage/methylation domain-containing protein</fullName>
    </recommendedName>
</protein>
<evidence type="ECO:0000313" key="3">
    <source>
        <dbReference type="Proteomes" id="UP000237819"/>
    </source>
</evidence>
<dbReference type="Pfam" id="PF07963">
    <property type="entry name" value="N_methyl"/>
    <property type="match status" value="1"/>
</dbReference>
<dbReference type="RefSeq" id="WP_105338861.1">
    <property type="nucleotide sequence ID" value="NZ_PUHZ01000025.1"/>
</dbReference>
<gene>
    <name evidence="2" type="ORF">C5Y93_28480</name>
</gene>
<evidence type="ECO:0000313" key="2">
    <source>
        <dbReference type="EMBL" id="PQO42280.1"/>
    </source>
</evidence>
<keyword evidence="1" id="KW-0812">Transmembrane</keyword>
<dbReference type="AlphaFoldDB" id="A0A2S8GD95"/>
<keyword evidence="1" id="KW-1133">Transmembrane helix</keyword>
<name>A0A2S8GD95_9BACT</name>
<dbReference type="NCBIfam" id="TIGR02532">
    <property type="entry name" value="IV_pilin_GFxxxE"/>
    <property type="match status" value="1"/>
</dbReference>
<accession>A0A2S8GD95</accession>
<keyword evidence="1" id="KW-0472">Membrane</keyword>
<reference evidence="2 3" key="1">
    <citation type="submission" date="2018-02" db="EMBL/GenBank/DDBJ databases">
        <title>Comparative genomes isolates from brazilian mangrove.</title>
        <authorList>
            <person name="Araujo J.E."/>
            <person name="Taketani R.G."/>
            <person name="Silva M.C.P."/>
            <person name="Loureco M.V."/>
            <person name="Andreote F.D."/>
        </authorList>
    </citation>
    <scope>NUCLEOTIDE SEQUENCE [LARGE SCALE GENOMIC DNA]</scope>
    <source>
        <strain evidence="2 3">Nap-Phe MGV</strain>
    </source>
</reference>
<dbReference type="Proteomes" id="UP000237819">
    <property type="component" value="Unassembled WGS sequence"/>
</dbReference>
<dbReference type="InterPro" id="IPR045584">
    <property type="entry name" value="Pilin-like"/>
</dbReference>
<comment type="caution">
    <text evidence="2">The sequence shown here is derived from an EMBL/GenBank/DDBJ whole genome shotgun (WGS) entry which is preliminary data.</text>
</comment>
<organism evidence="2 3">
    <name type="scientific">Blastopirellula marina</name>
    <dbReference type="NCBI Taxonomy" id="124"/>
    <lineage>
        <taxon>Bacteria</taxon>
        <taxon>Pseudomonadati</taxon>
        <taxon>Planctomycetota</taxon>
        <taxon>Planctomycetia</taxon>
        <taxon>Pirellulales</taxon>
        <taxon>Pirellulaceae</taxon>
        <taxon>Blastopirellula</taxon>
    </lineage>
</organism>
<proteinExistence type="predicted"/>